<name>A0A5C1E813_9RHOO</name>
<evidence type="ECO:0000256" key="8">
    <source>
        <dbReference type="ARBA" id="ARBA00022927"/>
    </source>
</evidence>
<evidence type="ECO:0000256" key="6">
    <source>
        <dbReference type="ARBA" id="ARBA00022741"/>
    </source>
</evidence>
<comment type="similarity">
    <text evidence="2">Belongs to the GTP-binding SRP family.</text>
</comment>
<evidence type="ECO:0000256" key="7">
    <source>
        <dbReference type="ARBA" id="ARBA00022795"/>
    </source>
</evidence>
<dbReference type="SMART" id="SM00962">
    <property type="entry name" value="SRP54"/>
    <property type="match status" value="1"/>
</dbReference>
<keyword evidence="9" id="KW-0342">GTP-binding</keyword>
<evidence type="ECO:0000256" key="11">
    <source>
        <dbReference type="ARBA" id="ARBA00023225"/>
    </source>
</evidence>
<dbReference type="InterPro" id="IPR003593">
    <property type="entry name" value="AAA+_ATPase"/>
</dbReference>
<feature type="region of interest" description="Disordered" evidence="14">
    <location>
        <begin position="86"/>
        <end position="121"/>
    </location>
</feature>
<dbReference type="GO" id="GO:0006614">
    <property type="term" value="P:SRP-dependent cotranslational protein targeting to membrane"/>
    <property type="evidence" value="ECO:0007669"/>
    <property type="project" value="UniProtKB-UniRule"/>
</dbReference>
<feature type="region of interest" description="Disordered" evidence="14">
    <location>
        <begin position="137"/>
        <end position="165"/>
    </location>
</feature>
<dbReference type="GO" id="GO:0044781">
    <property type="term" value="P:bacterial-type flagellum organization"/>
    <property type="evidence" value="ECO:0007669"/>
    <property type="project" value="UniProtKB-UniRule"/>
</dbReference>
<dbReference type="Gene3D" id="3.40.50.300">
    <property type="entry name" value="P-loop containing nucleotide triphosphate hydrolases"/>
    <property type="match status" value="1"/>
</dbReference>
<evidence type="ECO:0000313" key="17">
    <source>
        <dbReference type="EMBL" id="QEL64358.1"/>
    </source>
</evidence>
<keyword evidence="11" id="KW-1006">Bacterial flagellum protein export</keyword>
<feature type="domain" description="AAA+ ATPase" evidence="15">
    <location>
        <begin position="274"/>
        <end position="443"/>
    </location>
</feature>
<dbReference type="Pfam" id="PF00448">
    <property type="entry name" value="SRP54"/>
    <property type="match status" value="1"/>
</dbReference>
<dbReference type="NCBIfam" id="TIGR03499">
    <property type="entry name" value="FlhF"/>
    <property type="match status" value="1"/>
</dbReference>
<dbReference type="InterPro" id="IPR000897">
    <property type="entry name" value="SRP54_GTPase_dom"/>
</dbReference>
<dbReference type="GO" id="GO:0005525">
    <property type="term" value="F:GTP binding"/>
    <property type="evidence" value="ECO:0007669"/>
    <property type="project" value="UniProtKB-UniRule"/>
</dbReference>
<keyword evidence="5" id="KW-1003">Cell membrane</keyword>
<dbReference type="InterPro" id="IPR020006">
    <property type="entry name" value="FlhF"/>
</dbReference>
<keyword evidence="10" id="KW-0472">Membrane</keyword>
<evidence type="ECO:0000256" key="5">
    <source>
        <dbReference type="ARBA" id="ARBA00022475"/>
    </source>
</evidence>
<evidence type="ECO:0000256" key="10">
    <source>
        <dbReference type="ARBA" id="ARBA00023136"/>
    </source>
</evidence>
<evidence type="ECO:0000256" key="13">
    <source>
        <dbReference type="NCBIfam" id="TIGR03499"/>
    </source>
</evidence>
<reference evidence="17 18" key="1">
    <citation type="submission" date="2017-07" db="EMBL/GenBank/DDBJ databases">
        <title>Complete genome sequence of Oryzomicrobium terrae TPP412.</title>
        <authorList>
            <person name="Chiu L.-W."/>
            <person name="Lo K.-J."/>
            <person name="Tsai Y.-M."/>
            <person name="Lin S.-S."/>
            <person name="Kuo C.-H."/>
            <person name="Liu C.-T."/>
        </authorList>
    </citation>
    <scope>NUCLEOTIDE SEQUENCE [LARGE SCALE GENOMIC DNA]</scope>
    <source>
        <strain evidence="17 18">TPP412</strain>
    </source>
</reference>
<sequence length="502" mass="53395">MNVKKFIAANAREALRKVKETLGADAIILSNRGVAGGVEIMAVAARDMAAIAPGASRDEQGLSRPNVMPRELENSDDYSVSLSAARKAATAPVRPTPMPLADLAGGAPPAPEQRPAPARSLAPEAAYAPFRQIRQENRQDHGPASRNAELPRAPQPSHEPAAASELRRAIRPEAAPRMEEPAVSHAVMDELRALRKVVEQHLAGFSWAETGRTEPGKTQALAQLLDAGFSPQFARDLLSGLPSGLDATQAMMWVKGAADRSLMTLSSDADIIEQGGVYALVGPTGVGKTTTTAKLAARCVVRHGAAKVALVTTDGYRIGAHEQLRIYGRILGVSVHLVRDAADLRQTLAELSHKHMVLIDTMGMSQKDKHVQEQIAMLVSGGSVRRLLLLSATSRGDTLDDVIRAYRGEQPGDGVAGCILTKVDEAASLATSLDAVIRHGLSLHYVSNGQRVPEDLHLPNRNYLLHRAFRDVPGTSPHRYSGVESTLVMANAGLSTTGGGHG</sequence>
<organism evidence="17 18">
    <name type="scientific">Oryzomicrobium terrae</name>
    <dbReference type="NCBI Taxonomy" id="1735038"/>
    <lineage>
        <taxon>Bacteria</taxon>
        <taxon>Pseudomonadati</taxon>
        <taxon>Pseudomonadota</taxon>
        <taxon>Betaproteobacteria</taxon>
        <taxon>Rhodocyclales</taxon>
        <taxon>Rhodocyclaceae</taxon>
        <taxon>Oryzomicrobium</taxon>
    </lineage>
</organism>
<dbReference type="CDD" id="cd17873">
    <property type="entry name" value="FlhF"/>
    <property type="match status" value="1"/>
</dbReference>
<dbReference type="GO" id="GO:0005886">
    <property type="term" value="C:plasma membrane"/>
    <property type="evidence" value="ECO:0007669"/>
    <property type="project" value="UniProtKB-SubCell"/>
</dbReference>
<dbReference type="FunFam" id="3.40.50.300:FF:000695">
    <property type="entry name" value="Flagellar biosynthesis regulator FlhF"/>
    <property type="match status" value="1"/>
</dbReference>
<keyword evidence="8" id="KW-0653">Protein transport</keyword>
<keyword evidence="18" id="KW-1185">Reference proteome</keyword>
<dbReference type="InterPro" id="IPR047040">
    <property type="entry name" value="FlhF__GTPase_dom"/>
</dbReference>
<dbReference type="SUPFAM" id="SSF52540">
    <property type="entry name" value="P-loop containing nucleoside triphosphate hydrolases"/>
    <property type="match status" value="1"/>
</dbReference>
<keyword evidence="6" id="KW-0547">Nucleotide-binding</keyword>
<feature type="region of interest" description="Disordered" evidence="14">
    <location>
        <begin position="55"/>
        <end position="74"/>
    </location>
</feature>
<dbReference type="RefSeq" id="WP_054620513.1">
    <property type="nucleotide sequence ID" value="NZ_CP022579.1"/>
</dbReference>
<dbReference type="Proteomes" id="UP000323671">
    <property type="component" value="Chromosome"/>
</dbReference>
<evidence type="ECO:0000256" key="2">
    <source>
        <dbReference type="ARBA" id="ARBA00008531"/>
    </source>
</evidence>
<dbReference type="PANTHER" id="PTHR43134:SF3">
    <property type="entry name" value="FLAGELLAR BIOSYNTHESIS PROTEIN FLHF"/>
    <property type="match status" value="1"/>
</dbReference>
<keyword evidence="4" id="KW-0813">Transport</keyword>
<comment type="function">
    <text evidence="12">Necessary for flagellar biosynthesis. May be involved in translocation of the flagellum.</text>
</comment>
<dbReference type="AlphaFoldDB" id="A0A5C1E813"/>
<evidence type="ECO:0000259" key="16">
    <source>
        <dbReference type="SMART" id="SM00962"/>
    </source>
</evidence>
<evidence type="ECO:0000256" key="3">
    <source>
        <dbReference type="ARBA" id="ARBA00014919"/>
    </source>
</evidence>
<keyword evidence="17" id="KW-0966">Cell projection</keyword>
<accession>A0A5C1E813</accession>
<keyword evidence="17" id="KW-0969">Cilium</keyword>
<evidence type="ECO:0000313" key="18">
    <source>
        <dbReference type="Proteomes" id="UP000323671"/>
    </source>
</evidence>
<evidence type="ECO:0000256" key="14">
    <source>
        <dbReference type="SAM" id="MobiDB-lite"/>
    </source>
</evidence>
<dbReference type="GO" id="GO:0015031">
    <property type="term" value="P:protein transport"/>
    <property type="evidence" value="ECO:0007669"/>
    <property type="project" value="UniProtKB-KW"/>
</dbReference>
<gene>
    <name evidence="17" type="primary">flhF</name>
    <name evidence="17" type="ORF">OTERR_08820</name>
</gene>
<evidence type="ECO:0000256" key="12">
    <source>
        <dbReference type="ARBA" id="ARBA00025337"/>
    </source>
</evidence>
<comment type="subcellular location">
    <subcellularLocation>
        <location evidence="1">Cell membrane</location>
        <topology evidence="1">Peripheral membrane protein</topology>
        <orientation evidence="1">Cytoplasmic side</orientation>
    </subcellularLocation>
</comment>
<evidence type="ECO:0000256" key="4">
    <source>
        <dbReference type="ARBA" id="ARBA00022448"/>
    </source>
</evidence>
<dbReference type="KEGG" id="otr:OTERR_08820"/>
<dbReference type="SMART" id="SM00382">
    <property type="entry name" value="AAA"/>
    <property type="match status" value="1"/>
</dbReference>
<evidence type="ECO:0000259" key="15">
    <source>
        <dbReference type="SMART" id="SM00382"/>
    </source>
</evidence>
<proteinExistence type="inferred from homology"/>
<evidence type="ECO:0000256" key="9">
    <source>
        <dbReference type="ARBA" id="ARBA00023134"/>
    </source>
</evidence>
<dbReference type="EMBL" id="CP022579">
    <property type="protein sequence ID" value="QEL64358.1"/>
    <property type="molecule type" value="Genomic_DNA"/>
</dbReference>
<evidence type="ECO:0000256" key="1">
    <source>
        <dbReference type="ARBA" id="ARBA00004413"/>
    </source>
</evidence>
<dbReference type="InterPro" id="IPR027417">
    <property type="entry name" value="P-loop_NTPase"/>
</dbReference>
<keyword evidence="17" id="KW-0282">Flagellum</keyword>
<protein>
    <recommendedName>
        <fullName evidence="3 13">Flagellar biosynthesis protein FlhF</fullName>
    </recommendedName>
</protein>
<keyword evidence="7" id="KW-1005">Bacterial flagellum biogenesis</keyword>
<dbReference type="GO" id="GO:0005047">
    <property type="term" value="F:signal recognition particle binding"/>
    <property type="evidence" value="ECO:0007669"/>
    <property type="project" value="TreeGrafter"/>
</dbReference>
<feature type="domain" description="SRP54-type proteins GTP-binding" evidence="16">
    <location>
        <begin position="275"/>
        <end position="470"/>
    </location>
</feature>
<dbReference type="PANTHER" id="PTHR43134">
    <property type="entry name" value="SIGNAL RECOGNITION PARTICLE RECEPTOR SUBUNIT ALPHA"/>
    <property type="match status" value="1"/>
</dbReference>
<dbReference type="GO" id="GO:0003924">
    <property type="term" value="F:GTPase activity"/>
    <property type="evidence" value="ECO:0007669"/>
    <property type="project" value="UniProtKB-UniRule"/>
</dbReference>